<protein>
    <submittedName>
        <fullName evidence="1">Flagellar protein</fullName>
    </submittedName>
</protein>
<keyword evidence="1" id="KW-0966">Cell projection</keyword>
<proteinExistence type="predicted"/>
<gene>
    <name evidence="1" type="ORF">H740_10667</name>
</gene>
<keyword evidence="1" id="KW-0282">Flagellum</keyword>
<comment type="caution">
    <text evidence="1">The sequence shown here is derived from an EMBL/GenBank/DDBJ whole genome shotgun (WGS) entry which is preliminary data.</text>
</comment>
<evidence type="ECO:0000313" key="1">
    <source>
        <dbReference type="EMBL" id="EMG29650.1"/>
    </source>
</evidence>
<evidence type="ECO:0000313" key="2">
    <source>
        <dbReference type="Proteomes" id="UP000011782"/>
    </source>
</evidence>
<dbReference type="AlphaFoldDB" id="M3GW22"/>
<dbReference type="Proteomes" id="UP000011782">
    <property type="component" value="Unassembled WGS sequence"/>
</dbReference>
<dbReference type="PATRIC" id="fig|1073353.3.peg.2278"/>
<keyword evidence="1" id="KW-0969">Cilium</keyword>
<accession>M3GW22</accession>
<dbReference type="OrthoDB" id="5354677at2"/>
<reference evidence="1 2" key="1">
    <citation type="submission" date="2013-02" db="EMBL/GenBank/DDBJ databases">
        <title>Co-occurrence of anaerobic bacteria in colorectal carcinomas.</title>
        <authorList>
            <person name="Holt R.A."/>
            <person name="Warren R.L."/>
            <person name="Allen-Vercoe E."/>
            <person name="Pleasance S."/>
            <person name="Freeman D.J."/>
            <person name="Watson P."/>
            <person name="Moore R."/>
            <person name="Cochrane K."/>
        </authorList>
    </citation>
    <scope>NUCLEOTIDE SEQUENCE [LARGE SCALE GENOMIC DNA]</scope>
    <source>
        <strain evidence="1 2">CC57C</strain>
    </source>
</reference>
<dbReference type="RefSeq" id="WP_002953704.1">
    <property type="nucleotide sequence ID" value="NZ_AOTD01000253.1"/>
</dbReference>
<sequence length="181" mass="20082">MGSAWNYSAKECSADGKFSAEFDGLDLAMGAPSLGELRLYASAEFLRGGIKLQSWFNGDASAEAQGLNLKREESDSKSENVKFSQSGEIEQILLSEQATACFTFSDNSRFLAFAEWTADKIQLVKVLRLADMSIKTVDGLQRVAEFLSFRDGLLEILDSPIFMSASFWVDVRELFDDEIKS</sequence>
<dbReference type="EMBL" id="AOTD01000253">
    <property type="protein sequence ID" value="EMG29650.1"/>
    <property type="molecule type" value="Genomic_DNA"/>
</dbReference>
<organism evidence="1 2">
    <name type="scientific">Campylobacter showae CC57C</name>
    <dbReference type="NCBI Taxonomy" id="1073353"/>
    <lineage>
        <taxon>Bacteria</taxon>
        <taxon>Pseudomonadati</taxon>
        <taxon>Campylobacterota</taxon>
        <taxon>Epsilonproteobacteria</taxon>
        <taxon>Campylobacterales</taxon>
        <taxon>Campylobacteraceae</taxon>
        <taxon>Campylobacter</taxon>
    </lineage>
</organism>
<name>M3GW22_9BACT</name>